<reference evidence="1" key="1">
    <citation type="submission" date="2023-11" db="EMBL/GenBank/DDBJ databases">
        <authorList>
            <person name="De Vega J J."/>
            <person name="De Vega J J."/>
        </authorList>
    </citation>
    <scope>NUCLEOTIDE SEQUENCE</scope>
</reference>
<feature type="non-terminal residue" evidence="1">
    <location>
        <position position="1"/>
    </location>
</feature>
<evidence type="ECO:0000313" key="2">
    <source>
        <dbReference type="Proteomes" id="UP001295794"/>
    </source>
</evidence>
<accession>A0AAD2H2Q6</accession>
<sequence length="89" mass="9969">ALVIYDQSCYTPLLRVLSSKLYELSLFRFHRRHGVAVPLNLANDCCTELHTLNLDFGNLSAQEMALVLSDVRVILRASPILSCIRLGIP</sequence>
<gene>
    <name evidence="1" type="ORF">MYCIT1_LOCUS11192</name>
</gene>
<dbReference type="AlphaFoldDB" id="A0AAD2H2Q6"/>
<feature type="non-terminal residue" evidence="1">
    <location>
        <position position="89"/>
    </location>
</feature>
<proteinExistence type="predicted"/>
<name>A0AAD2H2Q6_9AGAR</name>
<organism evidence="1 2">
    <name type="scientific">Mycena citricolor</name>
    <dbReference type="NCBI Taxonomy" id="2018698"/>
    <lineage>
        <taxon>Eukaryota</taxon>
        <taxon>Fungi</taxon>
        <taxon>Dikarya</taxon>
        <taxon>Basidiomycota</taxon>
        <taxon>Agaricomycotina</taxon>
        <taxon>Agaricomycetes</taxon>
        <taxon>Agaricomycetidae</taxon>
        <taxon>Agaricales</taxon>
        <taxon>Marasmiineae</taxon>
        <taxon>Mycenaceae</taxon>
        <taxon>Mycena</taxon>
    </lineage>
</organism>
<dbReference type="Proteomes" id="UP001295794">
    <property type="component" value="Unassembled WGS sequence"/>
</dbReference>
<evidence type="ECO:0000313" key="1">
    <source>
        <dbReference type="EMBL" id="CAK5268131.1"/>
    </source>
</evidence>
<dbReference type="EMBL" id="CAVNYO010000138">
    <property type="protein sequence ID" value="CAK5268131.1"/>
    <property type="molecule type" value="Genomic_DNA"/>
</dbReference>
<keyword evidence="2" id="KW-1185">Reference proteome</keyword>
<comment type="caution">
    <text evidence="1">The sequence shown here is derived from an EMBL/GenBank/DDBJ whole genome shotgun (WGS) entry which is preliminary data.</text>
</comment>
<protein>
    <submittedName>
        <fullName evidence="1">Uncharacterized protein</fullName>
    </submittedName>
</protein>